<dbReference type="AlphaFoldDB" id="H8X1I4"/>
<feature type="region of interest" description="Disordered" evidence="1">
    <location>
        <begin position="261"/>
        <end position="290"/>
    </location>
</feature>
<evidence type="ECO:0000313" key="3">
    <source>
        <dbReference type="Proteomes" id="UP000005018"/>
    </source>
</evidence>
<dbReference type="OrthoDB" id="5430106at2759"/>
<dbReference type="eggNOG" id="ENOG502QR2V">
    <property type="taxonomic scope" value="Eukaryota"/>
</dbReference>
<feature type="compositionally biased region" description="Polar residues" evidence="1">
    <location>
        <begin position="130"/>
        <end position="144"/>
    </location>
</feature>
<feature type="compositionally biased region" description="Polar residues" evidence="1">
    <location>
        <begin position="215"/>
        <end position="229"/>
    </location>
</feature>
<dbReference type="GO" id="GO:0031929">
    <property type="term" value="P:TOR signaling"/>
    <property type="evidence" value="ECO:0007669"/>
    <property type="project" value="InterPro"/>
</dbReference>
<feature type="compositionally biased region" description="Polar residues" evidence="1">
    <location>
        <begin position="656"/>
        <end position="665"/>
    </location>
</feature>
<feature type="compositionally biased region" description="Low complexity" evidence="1">
    <location>
        <begin position="53"/>
        <end position="65"/>
    </location>
</feature>
<dbReference type="InterPro" id="IPR018857">
    <property type="entry name" value="TORC1_cplx_su_TCO89"/>
</dbReference>
<protein>
    <submittedName>
        <fullName evidence="2">Tco89 protein</fullName>
    </submittedName>
</protein>
<feature type="region of interest" description="Disordered" evidence="1">
    <location>
        <begin position="656"/>
        <end position="702"/>
    </location>
</feature>
<reference evidence="2 3" key="1">
    <citation type="journal article" date="2012" name="PLoS ONE">
        <title>Sequence and analysis of the genome of the pathogenic yeast Candida orthopsilosis.</title>
        <authorList>
            <person name="Riccombeni A."/>
            <person name="Vidanes G."/>
            <person name="Proux-Wera E."/>
            <person name="Wolfe K.H."/>
            <person name="Butler G."/>
        </authorList>
    </citation>
    <scope>NUCLEOTIDE SEQUENCE [LARGE SCALE GENOMIC DNA]</scope>
    <source>
        <strain evidence="2 3">Co 90-125</strain>
    </source>
</reference>
<feature type="region of interest" description="Disordered" evidence="1">
    <location>
        <begin position="490"/>
        <end position="540"/>
    </location>
</feature>
<dbReference type="PANTHER" id="PTHR22794">
    <property type="entry name" value="THAP DOMAIN PROTEIN 11"/>
    <property type="match status" value="1"/>
</dbReference>
<dbReference type="EMBL" id="HE681720">
    <property type="protein sequence ID" value="CCG22389.1"/>
    <property type="molecule type" value="Genomic_DNA"/>
</dbReference>
<feature type="compositionally biased region" description="Basic residues" evidence="1">
    <location>
        <begin position="118"/>
        <end position="129"/>
    </location>
</feature>
<feature type="compositionally biased region" description="Low complexity" evidence="1">
    <location>
        <begin position="145"/>
        <end position="160"/>
    </location>
</feature>
<accession>H8X1I4</accession>
<feature type="compositionally biased region" description="Acidic residues" evidence="1">
    <location>
        <begin position="184"/>
        <end position="202"/>
    </location>
</feature>
<feature type="compositionally biased region" description="Polar residues" evidence="1">
    <location>
        <begin position="31"/>
        <end position="41"/>
    </location>
</feature>
<dbReference type="GeneID" id="14538754"/>
<dbReference type="GO" id="GO:0031931">
    <property type="term" value="C:TORC1 complex"/>
    <property type="evidence" value="ECO:0007669"/>
    <property type="project" value="InterPro"/>
</dbReference>
<keyword evidence="3" id="KW-1185">Reference proteome</keyword>
<proteinExistence type="predicted"/>
<name>H8X1I4_CANO9</name>
<feature type="region of interest" description="Disordered" evidence="1">
    <location>
        <begin position="1"/>
        <end position="229"/>
    </location>
</feature>
<dbReference type="RefSeq" id="XP_003867826.1">
    <property type="nucleotide sequence ID" value="XM_003867778.1"/>
</dbReference>
<feature type="compositionally biased region" description="Low complexity" evidence="1">
    <location>
        <begin position="490"/>
        <end position="525"/>
    </location>
</feature>
<feature type="compositionally biased region" description="Basic residues" evidence="1">
    <location>
        <begin position="68"/>
        <end position="85"/>
    </location>
</feature>
<evidence type="ECO:0000256" key="1">
    <source>
        <dbReference type="SAM" id="MobiDB-lite"/>
    </source>
</evidence>
<feature type="compositionally biased region" description="Low complexity" evidence="1">
    <location>
        <begin position="19"/>
        <end position="30"/>
    </location>
</feature>
<dbReference type="Pfam" id="PF10452">
    <property type="entry name" value="TCO89"/>
    <property type="match status" value="2"/>
</dbReference>
<evidence type="ECO:0000313" key="2">
    <source>
        <dbReference type="EMBL" id="CCG22389.1"/>
    </source>
</evidence>
<feature type="compositionally biased region" description="Polar residues" evidence="1">
    <location>
        <begin position="406"/>
        <end position="440"/>
    </location>
</feature>
<dbReference type="PANTHER" id="PTHR22794:SF2">
    <property type="entry name" value="THAP DOMAIN-CONTAINING PROTEIN 11"/>
    <property type="match status" value="1"/>
</dbReference>
<sequence length="702" mass="77086">MTAEDAGVDRHEGSDHSRSPSVESDSSNSSRGNNKANQNATHLRPSLQGAGRSASSSNISVNTSNLASHRKTHPSRLKSHNRSLSHNKLLNKLSTSTTPASVRPNLNRSKSTDGLTKGGRHTTAIKRNNRSFTKVTGLQPLTKTVSNHSVKSNKSNSSLKGLGGATTTGGIKPSARKGKATLNLDDDDKEYEDVDEPPDEGDVVAAPQPERFDSQETVSTTHSNSDQNIPSLYEQINRILPDPTPQDDVVYDNRPKLDVVEEGKAIDEKTANKNDSKRPDLVSSVQSSAEDVTQNNNLYGSSLLLSQSTGIVRKIDPISAKVTEIYPNRHNQNDSQQPESVSGISFKANPMEAVNTNIAKPVTTNQNVSQNNSYQPDQTIFTNLQRTNNQYMQTKQNGERLPDTRPIQNNKSVNPLNNGANNYSEFLRSTSSSSDSQHGPSKNIETRTQQKLWLQRESSLLDVTNMDPARRSNFSNLSLNNLMFSHNYNSSHSSNPNSYQSQHGISSTLGPLTPVTPGPVQGVPGFNNGTITPDRGPSSVNVNGLLHMVQNTHQNSIQSRTEFERLNREYLNVRRHLNPVGESLNRLQSLNGNEGEIKVVKSKKRPESGNTNANTFEEYASSFHARQAETIGTVNKIWQDAILWTLSSSRVGSFSQENITSQQSHPPVHRMSSFGQNSPYTKHGQHQSSRAVKLAQSQSHND</sequence>
<organism evidence="2 3">
    <name type="scientific">Candida orthopsilosis (strain 90-125)</name>
    <name type="common">Yeast</name>
    <dbReference type="NCBI Taxonomy" id="1136231"/>
    <lineage>
        <taxon>Eukaryota</taxon>
        <taxon>Fungi</taxon>
        <taxon>Dikarya</taxon>
        <taxon>Ascomycota</taxon>
        <taxon>Saccharomycotina</taxon>
        <taxon>Pichiomycetes</taxon>
        <taxon>Debaryomycetaceae</taxon>
        <taxon>Candida/Lodderomyces clade</taxon>
        <taxon>Candida</taxon>
    </lineage>
</organism>
<feature type="compositionally biased region" description="Polar residues" evidence="1">
    <location>
        <begin position="673"/>
        <end position="702"/>
    </location>
</feature>
<gene>
    <name evidence="2" type="ORF">CORT_0B06810</name>
</gene>
<feature type="region of interest" description="Disordered" evidence="1">
    <location>
        <begin position="395"/>
        <end position="449"/>
    </location>
</feature>
<feature type="compositionally biased region" description="Basic and acidic residues" evidence="1">
    <location>
        <begin position="7"/>
        <end position="18"/>
    </location>
</feature>
<dbReference type="KEGG" id="cot:CORT_0B06810"/>
<dbReference type="GO" id="GO:0000329">
    <property type="term" value="C:fungal-type vacuole membrane"/>
    <property type="evidence" value="ECO:0007669"/>
    <property type="project" value="TreeGrafter"/>
</dbReference>
<feature type="compositionally biased region" description="Basic and acidic residues" evidence="1">
    <location>
        <begin position="261"/>
        <end position="280"/>
    </location>
</feature>
<feature type="compositionally biased region" description="Polar residues" evidence="1">
    <location>
        <begin position="95"/>
        <end position="114"/>
    </location>
</feature>
<dbReference type="HOGENOM" id="CLU_416198_0_0_1"/>
<dbReference type="Proteomes" id="UP000005018">
    <property type="component" value="Chromosome 2"/>
</dbReference>